<dbReference type="InterPro" id="IPR012467">
    <property type="entry name" value="DUF1684"/>
</dbReference>
<reference evidence="1" key="1">
    <citation type="submission" date="2022-11" db="EMBL/GenBank/DDBJ databases">
        <title>Minimal conservation of predation-associated metabolite biosynthetic gene clusters underscores biosynthetic potential of Myxococcota including descriptions for ten novel species: Archangium lansinium sp. nov., Myxococcus landrumus sp. nov., Nannocystis bai.</title>
        <authorList>
            <person name="Ahearne A."/>
            <person name="Stevens C."/>
            <person name="Dowd S."/>
        </authorList>
    </citation>
    <scope>NUCLEOTIDE SEQUENCE</scope>
    <source>
        <strain evidence="1">Fl3</strain>
    </source>
</reference>
<dbReference type="PANTHER" id="PTHR41913:SF1">
    <property type="entry name" value="DUF1684 DOMAIN-CONTAINING PROTEIN"/>
    <property type="match status" value="1"/>
</dbReference>
<dbReference type="EMBL" id="CP114040">
    <property type="protein sequence ID" value="WAS89934.1"/>
    <property type="molecule type" value="Genomic_DNA"/>
</dbReference>
<proteinExistence type="predicted"/>
<dbReference type="Pfam" id="PF07920">
    <property type="entry name" value="DUF1684"/>
    <property type="match status" value="1"/>
</dbReference>
<sequence length="291" mass="31469">MTVPACRPHAPPPAAVEPAYAADHARWHAARIEALRAPQGWLALAGLYWLRDGEYRLGADPGADIVFPAGAPRDVGVLALAGGRVHLRLAPGVDARVRGEAVTDVVLRSDVDPAQPPDRVELGDRFTFLVIARGERLGLRLYDTQSSERREFTGIATFALDPAWVIRARFEPLATPRTIEHPTVLGTVQPAQVPGTAVFTVDGQEHRLTPILEHGPAGDSLLFVFGDRTSGRETYHGGRFLLADLPRDGAVQLDFNRAHNPPCAFTAYATCPIPLAENRLPFAIPAGEKTP</sequence>
<organism evidence="1 2">
    <name type="scientific">Nannocystis punicea</name>
    <dbReference type="NCBI Taxonomy" id="2995304"/>
    <lineage>
        <taxon>Bacteria</taxon>
        <taxon>Pseudomonadati</taxon>
        <taxon>Myxococcota</taxon>
        <taxon>Polyangia</taxon>
        <taxon>Nannocystales</taxon>
        <taxon>Nannocystaceae</taxon>
        <taxon>Nannocystis</taxon>
    </lineage>
</organism>
<gene>
    <name evidence="1" type="ORF">O0S08_27390</name>
</gene>
<evidence type="ECO:0000313" key="1">
    <source>
        <dbReference type="EMBL" id="WAS89934.1"/>
    </source>
</evidence>
<name>A0ABY7GST7_9BACT</name>
<dbReference type="RefSeq" id="WP_269032253.1">
    <property type="nucleotide sequence ID" value="NZ_CP114040.1"/>
</dbReference>
<dbReference type="Proteomes" id="UP001164459">
    <property type="component" value="Chromosome"/>
</dbReference>
<accession>A0ABY7GST7</accession>
<dbReference type="PANTHER" id="PTHR41913">
    <property type="entry name" value="DUF1684 DOMAIN-CONTAINING PROTEIN"/>
    <property type="match status" value="1"/>
</dbReference>
<keyword evidence="2" id="KW-1185">Reference proteome</keyword>
<protein>
    <submittedName>
        <fullName evidence="1">DUF1684 domain-containing protein</fullName>
    </submittedName>
</protein>
<evidence type="ECO:0000313" key="2">
    <source>
        <dbReference type="Proteomes" id="UP001164459"/>
    </source>
</evidence>